<protein>
    <submittedName>
        <fullName evidence="5">DNA mismatch repair ATPase MutS</fullName>
    </submittedName>
</protein>
<dbReference type="GO" id="GO:0030983">
    <property type="term" value="F:mismatched DNA binding"/>
    <property type="evidence" value="ECO:0007669"/>
    <property type="project" value="InterPro"/>
</dbReference>
<feature type="domain" description="DNA mismatch repair proteins mutS family" evidence="4">
    <location>
        <begin position="131"/>
        <end position="316"/>
    </location>
</feature>
<dbReference type="Gene3D" id="3.40.50.300">
    <property type="entry name" value="P-loop containing nucleotide triphosphate hydrolases"/>
    <property type="match status" value="1"/>
</dbReference>
<keyword evidence="2" id="KW-0067">ATP-binding</keyword>
<dbReference type="SMART" id="SM00534">
    <property type="entry name" value="MUTSac"/>
    <property type="match status" value="1"/>
</dbReference>
<evidence type="ECO:0000313" key="6">
    <source>
        <dbReference type="Proteomes" id="UP000544222"/>
    </source>
</evidence>
<dbReference type="GO" id="GO:0005524">
    <property type="term" value="F:ATP binding"/>
    <property type="evidence" value="ECO:0007669"/>
    <property type="project" value="UniProtKB-KW"/>
</dbReference>
<dbReference type="InterPro" id="IPR027417">
    <property type="entry name" value="P-loop_NTPase"/>
</dbReference>
<gene>
    <name evidence="5" type="ORF">FHX64_002940</name>
</gene>
<dbReference type="PANTHER" id="PTHR11361">
    <property type="entry name" value="DNA MISMATCH REPAIR PROTEIN MUTS FAMILY MEMBER"/>
    <property type="match status" value="1"/>
</dbReference>
<evidence type="ECO:0000313" key="5">
    <source>
        <dbReference type="EMBL" id="MBB3188742.1"/>
    </source>
</evidence>
<reference evidence="5 6" key="1">
    <citation type="submission" date="2020-08" db="EMBL/GenBank/DDBJ databases">
        <title>Genomic Encyclopedia of Type Strains, Phase IV (KMG-IV): sequencing the most valuable type-strain genomes for metagenomic binning, comparative biology and taxonomic classification.</title>
        <authorList>
            <person name="Goeker M."/>
        </authorList>
    </citation>
    <scope>NUCLEOTIDE SEQUENCE [LARGE SCALE GENOMIC DNA]</scope>
    <source>
        <strain evidence="5 6">DSM 27471</strain>
    </source>
</reference>
<accession>A0A7W5DTE1</accession>
<dbReference type="EMBL" id="JACHYB010000002">
    <property type="protein sequence ID" value="MBB3188742.1"/>
    <property type="molecule type" value="Genomic_DNA"/>
</dbReference>
<dbReference type="Pfam" id="PF00488">
    <property type="entry name" value="MutS_V"/>
    <property type="match status" value="1"/>
</dbReference>
<dbReference type="SUPFAM" id="SSF52540">
    <property type="entry name" value="P-loop containing nucleoside triphosphate hydrolases"/>
    <property type="match status" value="1"/>
</dbReference>
<dbReference type="GO" id="GO:0005829">
    <property type="term" value="C:cytosol"/>
    <property type="evidence" value="ECO:0007669"/>
    <property type="project" value="TreeGrafter"/>
</dbReference>
<evidence type="ECO:0000256" key="1">
    <source>
        <dbReference type="ARBA" id="ARBA00022741"/>
    </source>
</evidence>
<dbReference type="GO" id="GO:0006298">
    <property type="term" value="P:mismatch repair"/>
    <property type="evidence" value="ECO:0007669"/>
    <property type="project" value="InterPro"/>
</dbReference>
<evidence type="ECO:0000256" key="3">
    <source>
        <dbReference type="ARBA" id="ARBA00023125"/>
    </source>
</evidence>
<keyword evidence="1" id="KW-0547">Nucleotide-binding</keyword>
<sequence length="339" mass="38722">MPKIIEMFGERIIYFYLHSFLDGILFRFDVKLDADLSVVFFIISELIRCFFLLEPNTLLDVMKLFNRQHREIEQVYRFVGDVDMLCSIASLWAGLPYYCHPSPAEPKCIEAVDMYHPLIEACISNNFSNRRKSVILTGSNMSGKTAFIRTVAINVLTAQTIHTCFAKNFHLTPMQIFSSIQISDDLMNARSYYLQEVLTVKEMIEATEKLASSLFLLDELFKGTNTTERIAAGKAVLSALNTGNNLVLIATHDLELAELLQNEYDLYHFSEQINGAELAFDYKLKKGVMTQRNAIRILELYHYPPETVAEAYETTVTLGKGQRNMDKNKVVFADENKES</sequence>
<keyword evidence="6" id="KW-1185">Reference proteome</keyword>
<dbReference type="InterPro" id="IPR000432">
    <property type="entry name" value="DNA_mismatch_repair_MutS_C"/>
</dbReference>
<dbReference type="RefSeq" id="WP_183414459.1">
    <property type="nucleotide sequence ID" value="NZ_JACHYB010000002.1"/>
</dbReference>
<evidence type="ECO:0000259" key="4">
    <source>
        <dbReference type="SMART" id="SM00534"/>
    </source>
</evidence>
<proteinExistence type="predicted"/>
<name>A0A7W5DTE1_9PORP</name>
<dbReference type="PANTHER" id="PTHR11361:SF152">
    <property type="entry name" value="DNA MISMATCH REPAIR PROTEIN"/>
    <property type="match status" value="1"/>
</dbReference>
<keyword evidence="3" id="KW-0238">DNA-binding</keyword>
<evidence type="ECO:0000256" key="2">
    <source>
        <dbReference type="ARBA" id="ARBA00022840"/>
    </source>
</evidence>
<dbReference type="AlphaFoldDB" id="A0A7W5DTE1"/>
<comment type="caution">
    <text evidence="5">The sequence shown here is derived from an EMBL/GenBank/DDBJ whole genome shotgun (WGS) entry which is preliminary data.</text>
</comment>
<organism evidence="5 6">
    <name type="scientific">Microbacter margulisiae</name>
    <dbReference type="NCBI Taxonomy" id="1350067"/>
    <lineage>
        <taxon>Bacteria</taxon>
        <taxon>Pseudomonadati</taxon>
        <taxon>Bacteroidota</taxon>
        <taxon>Bacteroidia</taxon>
        <taxon>Bacteroidales</taxon>
        <taxon>Porphyromonadaceae</taxon>
        <taxon>Microbacter</taxon>
    </lineage>
</organism>
<dbReference type="GO" id="GO:0140664">
    <property type="term" value="F:ATP-dependent DNA damage sensor activity"/>
    <property type="evidence" value="ECO:0007669"/>
    <property type="project" value="InterPro"/>
</dbReference>
<dbReference type="InterPro" id="IPR045076">
    <property type="entry name" value="MutS"/>
</dbReference>
<dbReference type="Proteomes" id="UP000544222">
    <property type="component" value="Unassembled WGS sequence"/>
</dbReference>